<protein>
    <submittedName>
        <fullName evidence="1">Uncharacterized protein</fullName>
    </submittedName>
</protein>
<reference evidence="1 2" key="1">
    <citation type="journal article" date="2022" name="Hortic Res">
        <title>A haplotype resolved chromosomal level avocado genome allows analysis of novel avocado genes.</title>
        <authorList>
            <person name="Nath O."/>
            <person name="Fletcher S.J."/>
            <person name="Hayward A."/>
            <person name="Shaw L.M."/>
            <person name="Masouleh A.K."/>
            <person name="Furtado A."/>
            <person name="Henry R.J."/>
            <person name="Mitter N."/>
        </authorList>
    </citation>
    <scope>NUCLEOTIDE SEQUENCE [LARGE SCALE GENOMIC DNA]</scope>
    <source>
        <strain evidence="2">cv. Hass</strain>
    </source>
</reference>
<keyword evidence="2" id="KW-1185">Reference proteome</keyword>
<name>A0ACC2K6H4_PERAE</name>
<evidence type="ECO:0000313" key="1">
    <source>
        <dbReference type="EMBL" id="KAJ8616562.1"/>
    </source>
</evidence>
<gene>
    <name evidence="1" type="ORF">MRB53_035934</name>
</gene>
<comment type="caution">
    <text evidence="1">The sequence shown here is derived from an EMBL/GenBank/DDBJ whole genome shotgun (WGS) entry which is preliminary data.</text>
</comment>
<accession>A0ACC2K6H4</accession>
<organism evidence="1 2">
    <name type="scientific">Persea americana</name>
    <name type="common">Avocado</name>
    <dbReference type="NCBI Taxonomy" id="3435"/>
    <lineage>
        <taxon>Eukaryota</taxon>
        <taxon>Viridiplantae</taxon>
        <taxon>Streptophyta</taxon>
        <taxon>Embryophyta</taxon>
        <taxon>Tracheophyta</taxon>
        <taxon>Spermatophyta</taxon>
        <taxon>Magnoliopsida</taxon>
        <taxon>Magnoliidae</taxon>
        <taxon>Laurales</taxon>
        <taxon>Lauraceae</taxon>
        <taxon>Persea</taxon>
    </lineage>
</organism>
<dbReference type="Proteomes" id="UP001234297">
    <property type="component" value="Chromosome 12"/>
</dbReference>
<sequence>MLMHRQEVVFLFLLAFCCFETFGSGATLPIEEVDALEQISKTLGKENWNFSVNPCIRERSWEDPSTTKVYENNVTCNCSFQNNTVCHVVSIVLKGQNLQGELPAELVKLPYLQQIDLTRNYLNGTIPAAWGSMQLVKISLLGNRLTGPIPEELWNISTLRNLILEANLFSGPLSPKIGNLVNIDEIQISSNAFSGELPMSLGNLSSLKDFRISDSHFTGKIPDFIQKWTELDKLTIQGSSLRGPIPPGISSLVKLTDLRISDINGTASAFPPLSNMKSMRTLILRNCNLTGPIPDYIWTMEDLKNLDLSFNRLEGQFPPTINKPKDAKYIYLTSNLLNGTVPEGLLKKAGNIDLSYNNFTLASTGPCQQGILNLFGSPTGNNLSGVVPCLKNFPCPKPLFSFHINCGGKEVNIKGINGATTFAYDQEPGGASRYILSTEKNWAFSTTGNFLDNDIEDDTYIAENVSRLIMPDFDLYTTARLSPLSLTYYGLCLWNGNYTVKLHFAEIVFTDNRTYSSLGKRMFDVYIQGKLVLKDFNIEDEAGGTHRAVVKNFTAIVATNTLEIRFYWAGKGTQSIPYRGTYGPLISAISVDPDFTPPSEGGRKISAGVVIGIVASVLCVIFLILGILWWKGCLCKKSTMYEDLKRLDLQTGSFTLRQIKAATNNFDVANKIGEGGFGPVYKGLLYDGTIIAVKQLSSKSKQGNREFVNEIGMISALQHPNLVKLYGCCIEGNQLLLVYEYMENNSLARALFEIVSGKSNTNYRPKADCVYLLDWAYVLQQRGSLLELVDPKLGSEFNKEEAIGMINIALLCTSTSSPLRPTMSSVVSMLEGRTVVQSHISEPNLSTNYWSIKSMRSRHQEVHSQEQSQSITMDGPQTASSTSASDLYPIIMDSDFWNHRG</sequence>
<evidence type="ECO:0000313" key="2">
    <source>
        <dbReference type="Proteomes" id="UP001234297"/>
    </source>
</evidence>
<proteinExistence type="predicted"/>
<dbReference type="EMBL" id="CM056820">
    <property type="protein sequence ID" value="KAJ8616562.1"/>
    <property type="molecule type" value="Genomic_DNA"/>
</dbReference>